<dbReference type="EMBL" id="JRLX01000001">
    <property type="protein sequence ID" value="KGO88711.1"/>
    <property type="molecule type" value="Genomic_DNA"/>
</dbReference>
<dbReference type="SUPFAM" id="SSF54427">
    <property type="entry name" value="NTF2-like"/>
    <property type="match status" value="1"/>
</dbReference>
<protein>
    <recommendedName>
        <fullName evidence="3">SnoaL-like domain-containing protein</fullName>
    </recommendedName>
</protein>
<dbReference type="Proteomes" id="UP000030152">
    <property type="component" value="Unassembled WGS sequence"/>
</dbReference>
<dbReference type="InterPro" id="IPR032710">
    <property type="entry name" value="NTF2-like_dom_sf"/>
</dbReference>
<evidence type="ECO:0008006" key="3">
    <source>
        <dbReference type="Google" id="ProtNLM"/>
    </source>
</evidence>
<keyword evidence="2" id="KW-1185">Reference proteome</keyword>
<dbReference type="STRING" id="1121895.GCA_000378485_00622"/>
<dbReference type="AlphaFoldDB" id="A0A0A2MAR6"/>
<accession>A0A0A2MAR6</accession>
<comment type="caution">
    <text evidence="1">The sequence shown here is derived from an EMBL/GenBank/DDBJ whole genome shotgun (WGS) entry which is preliminary data.</text>
</comment>
<dbReference type="RefSeq" id="WP_026299853.1">
    <property type="nucleotide sequence ID" value="NZ_KB899966.1"/>
</dbReference>
<dbReference type="eggNOG" id="COG3631">
    <property type="taxonomic scope" value="Bacteria"/>
</dbReference>
<reference evidence="1 2" key="1">
    <citation type="submission" date="2013-09" db="EMBL/GenBank/DDBJ databases">
        <authorList>
            <person name="Zeng Z."/>
            <person name="Chen C."/>
        </authorList>
    </citation>
    <scope>NUCLEOTIDE SEQUENCE [LARGE SCALE GENOMIC DNA]</scope>
    <source>
        <strain evidence="1 2">WB 3.3-2</strain>
    </source>
</reference>
<evidence type="ECO:0000313" key="1">
    <source>
        <dbReference type="EMBL" id="KGO88711.1"/>
    </source>
</evidence>
<sequence length="118" mass="13860">MSPKEVVLAYYDALIDPVGITMYVHQNLYIQWYSTRGYIEIDSREIITFARQTKGNYASLRLEISHIIEEGNTVSVRYTNYVKTKDNPYDEIVLSHSMAIWELKDNLLYRGYVMSHLD</sequence>
<gene>
    <name evidence="1" type="ORF">Q765_02095</name>
</gene>
<organism evidence="1 2">
    <name type="scientific">Flavobacterium rivuli WB 3.3-2 = DSM 21788</name>
    <dbReference type="NCBI Taxonomy" id="1121895"/>
    <lineage>
        <taxon>Bacteria</taxon>
        <taxon>Pseudomonadati</taxon>
        <taxon>Bacteroidota</taxon>
        <taxon>Flavobacteriia</taxon>
        <taxon>Flavobacteriales</taxon>
        <taxon>Flavobacteriaceae</taxon>
        <taxon>Flavobacterium</taxon>
    </lineage>
</organism>
<name>A0A0A2MAR6_9FLAO</name>
<evidence type="ECO:0000313" key="2">
    <source>
        <dbReference type="Proteomes" id="UP000030152"/>
    </source>
</evidence>
<proteinExistence type="predicted"/>
<dbReference type="Gene3D" id="3.10.450.50">
    <property type="match status" value="1"/>
</dbReference>